<organism evidence="2 3">
    <name type="scientific">Desulfoluna limicola</name>
    <dbReference type="NCBI Taxonomy" id="2810562"/>
    <lineage>
        <taxon>Bacteria</taxon>
        <taxon>Pseudomonadati</taxon>
        <taxon>Thermodesulfobacteriota</taxon>
        <taxon>Desulfobacteria</taxon>
        <taxon>Desulfobacterales</taxon>
        <taxon>Desulfolunaceae</taxon>
        <taxon>Desulfoluna</taxon>
    </lineage>
</organism>
<evidence type="ECO:0000256" key="1">
    <source>
        <dbReference type="SAM" id="SignalP"/>
    </source>
</evidence>
<feature type="signal peptide" evidence="1">
    <location>
        <begin position="1"/>
        <end position="25"/>
    </location>
</feature>
<reference evidence="2 3" key="1">
    <citation type="submission" date="2021-02" db="EMBL/GenBank/DDBJ databases">
        <title>Complete genome of Desulfoluna sp. strain ASN36.</title>
        <authorList>
            <person name="Takahashi A."/>
            <person name="Kojima H."/>
            <person name="Fukui M."/>
        </authorList>
    </citation>
    <scope>NUCLEOTIDE SEQUENCE [LARGE SCALE GENOMIC DNA]</scope>
    <source>
        <strain evidence="2 3">ASN36</strain>
    </source>
</reference>
<evidence type="ECO:0000313" key="2">
    <source>
        <dbReference type="EMBL" id="BCS97857.1"/>
    </source>
</evidence>
<dbReference type="InterPro" id="IPR025500">
    <property type="entry name" value="DUF4390"/>
</dbReference>
<keyword evidence="1" id="KW-0732">Signal</keyword>
<feature type="chain" id="PRO_5045469285" description="DUF4390 domain-containing protein" evidence="1">
    <location>
        <begin position="26"/>
        <end position="190"/>
    </location>
</feature>
<proteinExistence type="predicted"/>
<dbReference type="RefSeq" id="WP_236889273.1">
    <property type="nucleotide sequence ID" value="NZ_AP024488.1"/>
</dbReference>
<evidence type="ECO:0000313" key="3">
    <source>
        <dbReference type="Proteomes" id="UP001320148"/>
    </source>
</evidence>
<dbReference type="EMBL" id="AP024488">
    <property type="protein sequence ID" value="BCS97857.1"/>
    <property type="molecule type" value="Genomic_DNA"/>
</dbReference>
<gene>
    <name evidence="2" type="ORF">DSLASN_34890</name>
</gene>
<dbReference type="Proteomes" id="UP001320148">
    <property type="component" value="Chromosome"/>
</dbReference>
<keyword evidence="3" id="KW-1185">Reference proteome</keyword>
<evidence type="ECO:0008006" key="4">
    <source>
        <dbReference type="Google" id="ProtNLM"/>
    </source>
</evidence>
<name>A0ABN6F663_9BACT</name>
<protein>
    <recommendedName>
        <fullName evidence="4">DUF4390 domain-containing protein</fullName>
    </recommendedName>
</protein>
<sequence length="190" mass="21955">MRSRCEHLACLMACLFLLLPPFAGAATSEPQLTSLTITNTRDHLLLYTELEGAFVEKVETAVQSGVETTVSYYIDIYQQKRFWFDHRVASIRAEHRVKFDAMKKVYTITRSWAEPKSVTTDSYEEAKQMMSRLEGLRAIALTDLTRGEAYQVRARARLEEFTLPVYLKFIGLFADLDAFETDWRRAAFVY</sequence>
<accession>A0ABN6F663</accession>
<dbReference type="Pfam" id="PF14334">
    <property type="entry name" value="DUF4390"/>
    <property type="match status" value="1"/>
</dbReference>